<dbReference type="PANTHER" id="PTHR43685:SF3">
    <property type="entry name" value="SLR2126 PROTEIN"/>
    <property type="match status" value="1"/>
</dbReference>
<protein>
    <recommendedName>
        <fullName evidence="1">Glycosyltransferase 2-like domain-containing protein</fullName>
    </recommendedName>
</protein>
<dbReference type="EMBL" id="UINC01001614">
    <property type="protein sequence ID" value="SUZ84957.1"/>
    <property type="molecule type" value="Genomic_DNA"/>
</dbReference>
<evidence type="ECO:0000259" key="1">
    <source>
        <dbReference type="Pfam" id="PF00535"/>
    </source>
</evidence>
<reference evidence="2" key="1">
    <citation type="submission" date="2018-05" db="EMBL/GenBank/DDBJ databases">
        <authorList>
            <person name="Lanie J.A."/>
            <person name="Ng W.-L."/>
            <person name="Kazmierczak K.M."/>
            <person name="Andrzejewski T.M."/>
            <person name="Davidsen T.M."/>
            <person name="Wayne K.J."/>
            <person name="Tettelin H."/>
            <person name="Glass J.I."/>
            <person name="Rusch D."/>
            <person name="Podicherti R."/>
            <person name="Tsui H.-C.T."/>
            <person name="Winkler M.E."/>
        </authorList>
    </citation>
    <scope>NUCLEOTIDE SEQUENCE</scope>
</reference>
<feature type="domain" description="Glycosyltransferase 2-like" evidence="1">
    <location>
        <begin position="44"/>
        <end position="99"/>
    </location>
</feature>
<dbReference type="Pfam" id="PF00535">
    <property type="entry name" value="Glycos_transf_2"/>
    <property type="match status" value="1"/>
</dbReference>
<feature type="non-terminal residue" evidence="2">
    <location>
        <position position="1"/>
    </location>
</feature>
<dbReference type="AlphaFoldDB" id="A0A381R546"/>
<dbReference type="Gene3D" id="3.90.550.10">
    <property type="entry name" value="Spore Coat Polysaccharide Biosynthesis Protein SpsA, Chain A"/>
    <property type="match status" value="1"/>
</dbReference>
<proteinExistence type="predicted"/>
<evidence type="ECO:0000313" key="2">
    <source>
        <dbReference type="EMBL" id="SUZ84957.1"/>
    </source>
</evidence>
<dbReference type="InterPro" id="IPR029044">
    <property type="entry name" value="Nucleotide-diphossugar_trans"/>
</dbReference>
<gene>
    <name evidence="2" type="ORF">METZ01_LOCUS37811</name>
</gene>
<dbReference type="SUPFAM" id="SSF53448">
    <property type="entry name" value="Nucleotide-diphospho-sugar transferases"/>
    <property type="match status" value="1"/>
</dbReference>
<name>A0A381R546_9ZZZZ</name>
<dbReference type="InterPro" id="IPR001173">
    <property type="entry name" value="Glyco_trans_2-like"/>
</dbReference>
<organism evidence="2">
    <name type="scientific">marine metagenome</name>
    <dbReference type="NCBI Taxonomy" id="408172"/>
    <lineage>
        <taxon>unclassified sequences</taxon>
        <taxon>metagenomes</taxon>
        <taxon>ecological metagenomes</taxon>
    </lineage>
</organism>
<dbReference type="InterPro" id="IPR050834">
    <property type="entry name" value="Glycosyltransf_2"/>
</dbReference>
<dbReference type="PANTHER" id="PTHR43685">
    <property type="entry name" value="GLYCOSYLTRANSFERASE"/>
    <property type="match status" value="1"/>
</dbReference>
<sequence length="271" mass="29849">VNSDVDVVIPTFRRPEALAECLASLERQTLAPKSIEVVDDSESDLGLSATRNIGIRRGSGGIIAFLDDDCIASPNWIESIERAMGDPDLAAIEGGVTTTDATGDIIPYKPPNRIRWNRFVGANMAIRRSVIEEIGGYDERYYLHREDTDIAWRILGSGGIIAWRPECLIHHPTPIGSTSGGKLAAFPRSEQLLYRCSPTKYVECAASNISVRSVTGSALFQFMRDLRTSHAPGDVPPLTRGESISLWTRAWLLAVKWKIFQTLRIEHSGGD</sequence>
<accession>A0A381R546</accession>